<comment type="cofactor">
    <cofactor evidence="1">
        <name>Mg(2+)</name>
        <dbReference type="ChEBI" id="CHEBI:18420"/>
    </cofactor>
</comment>
<dbReference type="Proteomes" id="UP001174909">
    <property type="component" value="Unassembled WGS sequence"/>
</dbReference>
<dbReference type="EMBL" id="CASHTH010002865">
    <property type="protein sequence ID" value="CAI8036370.1"/>
    <property type="molecule type" value="Genomic_DNA"/>
</dbReference>
<evidence type="ECO:0000256" key="7">
    <source>
        <dbReference type="ARBA" id="ARBA00022723"/>
    </source>
</evidence>
<keyword evidence="17" id="KW-1185">Reference proteome</keyword>
<sequence>MASNETAQEELRANFESLHLPRDEEEKLKDWIRSSKRRIEILITGRTGTGKSTLVNALIGKDVAGTGSNLAVTTKHVTGHTVKAGESTEIVVWDSPGLQDGSGEEDEYLTQMRENCKDIDIIIYCIDVSAGRAQLQGAEVNQMKDLCAIKQLTANFGTNCWEHSIFVLTRANALETSLKVKDNPEKIFQDRLKDWEKRIHAALSKEGVPIEIANQVPVKPAGYPKKPHLLGHQYWLSELWFAFMKNAKNPSQPTITRVNQHRFQKENETTTEDFKKEGHEQPIISDTTWDTCPIEGTVTIGFLVRNRSWTLPAMY</sequence>
<reference evidence="16" key="1">
    <citation type="submission" date="2023-03" db="EMBL/GenBank/DDBJ databases">
        <authorList>
            <person name="Steffen K."/>
            <person name="Cardenas P."/>
        </authorList>
    </citation>
    <scope>NUCLEOTIDE SEQUENCE</scope>
</reference>
<evidence type="ECO:0000256" key="10">
    <source>
        <dbReference type="ARBA" id="ARBA00022842"/>
    </source>
</evidence>
<dbReference type="CDD" id="cd00882">
    <property type="entry name" value="Ras_like_GTPase"/>
    <property type="match status" value="1"/>
</dbReference>
<dbReference type="GO" id="GO:0015031">
    <property type="term" value="P:protein transport"/>
    <property type="evidence" value="ECO:0007669"/>
    <property type="project" value="UniProtKB-KW"/>
</dbReference>
<evidence type="ECO:0000259" key="15">
    <source>
        <dbReference type="Pfam" id="PF01926"/>
    </source>
</evidence>
<evidence type="ECO:0000256" key="6">
    <source>
        <dbReference type="ARBA" id="ARBA00022692"/>
    </source>
</evidence>
<gene>
    <name evidence="16" type="ORF">GBAR_LOCUS20379</name>
</gene>
<keyword evidence="9" id="KW-1002">Plastid outer membrane</keyword>
<keyword evidence="5" id="KW-0934">Plastid</keyword>
<evidence type="ECO:0000256" key="2">
    <source>
        <dbReference type="ARBA" id="ARBA00004167"/>
    </source>
</evidence>
<accession>A0AA35X364</accession>
<keyword evidence="13" id="KW-0472">Membrane</keyword>
<keyword evidence="7" id="KW-0479">Metal-binding</keyword>
<evidence type="ECO:0000256" key="14">
    <source>
        <dbReference type="ARBA" id="ARBA00024013"/>
    </source>
</evidence>
<dbReference type="Pfam" id="PF01926">
    <property type="entry name" value="MMR_HSR1"/>
    <property type="match status" value="1"/>
</dbReference>
<dbReference type="PRINTS" id="PR00449">
    <property type="entry name" value="RASTRNSFRMNG"/>
</dbReference>
<evidence type="ECO:0000313" key="17">
    <source>
        <dbReference type="Proteomes" id="UP001174909"/>
    </source>
</evidence>
<evidence type="ECO:0000256" key="4">
    <source>
        <dbReference type="ARBA" id="ARBA00022528"/>
    </source>
</evidence>
<evidence type="ECO:0000256" key="9">
    <source>
        <dbReference type="ARBA" id="ARBA00022805"/>
    </source>
</evidence>
<feature type="domain" description="G" evidence="15">
    <location>
        <begin position="41"/>
        <end position="141"/>
    </location>
</feature>
<dbReference type="GO" id="GO:0016787">
    <property type="term" value="F:hydrolase activity"/>
    <property type="evidence" value="ECO:0007669"/>
    <property type="project" value="UniProtKB-KW"/>
</dbReference>
<organism evidence="16 17">
    <name type="scientific">Geodia barretti</name>
    <name type="common">Barrett's horny sponge</name>
    <dbReference type="NCBI Taxonomy" id="519541"/>
    <lineage>
        <taxon>Eukaryota</taxon>
        <taxon>Metazoa</taxon>
        <taxon>Porifera</taxon>
        <taxon>Demospongiae</taxon>
        <taxon>Heteroscleromorpha</taxon>
        <taxon>Tetractinellida</taxon>
        <taxon>Astrophorina</taxon>
        <taxon>Geodiidae</taxon>
        <taxon>Geodia</taxon>
    </lineage>
</organism>
<protein>
    <submittedName>
        <fullName evidence="16">GTPase Era</fullName>
    </submittedName>
</protein>
<evidence type="ECO:0000256" key="5">
    <source>
        <dbReference type="ARBA" id="ARBA00022640"/>
    </source>
</evidence>
<dbReference type="InterPro" id="IPR006073">
    <property type="entry name" value="GTP-bd"/>
</dbReference>
<evidence type="ECO:0000256" key="11">
    <source>
        <dbReference type="ARBA" id="ARBA00022927"/>
    </source>
</evidence>
<comment type="subcellular location">
    <subcellularLocation>
        <location evidence="2">Membrane</location>
        <topology evidence="2">Single-pass membrane protein</topology>
    </subcellularLocation>
    <subcellularLocation>
        <location evidence="14">Plastid</location>
        <location evidence="14">Chloroplast outer membrane</location>
    </subcellularLocation>
</comment>
<evidence type="ECO:0000256" key="12">
    <source>
        <dbReference type="ARBA" id="ARBA00022989"/>
    </source>
</evidence>
<name>A0AA35X364_GEOBA</name>
<evidence type="ECO:0000313" key="16">
    <source>
        <dbReference type="EMBL" id="CAI8036370.1"/>
    </source>
</evidence>
<keyword evidence="4" id="KW-0150">Chloroplast</keyword>
<proteinExistence type="predicted"/>
<dbReference type="GO" id="GO:0046872">
    <property type="term" value="F:metal ion binding"/>
    <property type="evidence" value="ECO:0007669"/>
    <property type="project" value="UniProtKB-KW"/>
</dbReference>
<dbReference type="InterPro" id="IPR027417">
    <property type="entry name" value="P-loop_NTPase"/>
</dbReference>
<keyword evidence="3" id="KW-0813">Transport</keyword>
<dbReference type="Gene3D" id="3.40.50.300">
    <property type="entry name" value="P-loop containing nucleotide triphosphate hydrolases"/>
    <property type="match status" value="1"/>
</dbReference>
<keyword evidence="6" id="KW-0812">Transmembrane</keyword>
<evidence type="ECO:0000256" key="3">
    <source>
        <dbReference type="ARBA" id="ARBA00022448"/>
    </source>
</evidence>
<keyword evidence="11" id="KW-0653">Protein transport</keyword>
<keyword evidence="12" id="KW-1133">Transmembrane helix</keyword>
<dbReference type="GO" id="GO:0016020">
    <property type="term" value="C:membrane"/>
    <property type="evidence" value="ECO:0007669"/>
    <property type="project" value="UniProtKB-SubCell"/>
</dbReference>
<dbReference type="GO" id="GO:0005525">
    <property type="term" value="F:GTP binding"/>
    <property type="evidence" value="ECO:0007669"/>
    <property type="project" value="InterPro"/>
</dbReference>
<evidence type="ECO:0000256" key="1">
    <source>
        <dbReference type="ARBA" id="ARBA00001946"/>
    </source>
</evidence>
<dbReference type="PANTHER" id="PTHR10903:SF135">
    <property type="entry name" value="TRANSLOCASE OF CHLOROPLAST 120, CHLOROPLASTIC-RELATED"/>
    <property type="match status" value="1"/>
</dbReference>
<comment type="caution">
    <text evidence="16">The sequence shown here is derived from an EMBL/GenBank/DDBJ whole genome shotgun (WGS) entry which is preliminary data.</text>
</comment>
<dbReference type="SUPFAM" id="SSF52540">
    <property type="entry name" value="P-loop containing nucleoside triphosphate hydrolases"/>
    <property type="match status" value="1"/>
</dbReference>
<evidence type="ECO:0000256" key="13">
    <source>
        <dbReference type="ARBA" id="ARBA00023136"/>
    </source>
</evidence>
<keyword evidence="10" id="KW-0460">Magnesium</keyword>
<keyword evidence="8" id="KW-0378">Hydrolase</keyword>
<dbReference type="PANTHER" id="PTHR10903">
    <property type="entry name" value="GTPASE, IMAP FAMILY MEMBER-RELATED"/>
    <property type="match status" value="1"/>
</dbReference>
<evidence type="ECO:0000256" key="8">
    <source>
        <dbReference type="ARBA" id="ARBA00022801"/>
    </source>
</evidence>
<dbReference type="AlphaFoldDB" id="A0AA35X364"/>
<dbReference type="InterPro" id="IPR045058">
    <property type="entry name" value="GIMA/IAN/Toc"/>
</dbReference>